<name>A0A1H6VLV1_9BACT</name>
<dbReference type="RefSeq" id="WP_143057559.1">
    <property type="nucleotide sequence ID" value="NZ_FNZH01000002.1"/>
</dbReference>
<dbReference type="AlphaFoldDB" id="A0A1H6VLV1"/>
<sequence length="188" mass="21091">MKTFATLVLTLGLVVGSMASEKSLMEIASIEQEGQRFTLRLAAAIGPLTVSIYDPNGKLIAKDRYQVDCPLTIPYNLTEVPEGTYDVEIKTGEESVRYGVASKKPAPRRPMAYARILDEKTFSLKMLGVEKPGTRITIYDQNHKRIASDTIEETGGFSKKYHLKFMKVEDIYLRVQDANGRASYLYLD</sequence>
<dbReference type="Proteomes" id="UP000199403">
    <property type="component" value="Unassembled WGS sequence"/>
</dbReference>
<dbReference type="OrthoDB" id="1492409at2"/>
<evidence type="ECO:0000313" key="3">
    <source>
        <dbReference type="Proteomes" id="UP000199403"/>
    </source>
</evidence>
<dbReference type="EMBL" id="FNZH01000002">
    <property type="protein sequence ID" value="SEJ02697.1"/>
    <property type="molecule type" value="Genomic_DNA"/>
</dbReference>
<keyword evidence="3" id="KW-1185">Reference proteome</keyword>
<evidence type="ECO:0008006" key="4">
    <source>
        <dbReference type="Google" id="ProtNLM"/>
    </source>
</evidence>
<feature type="signal peptide" evidence="1">
    <location>
        <begin position="1"/>
        <end position="19"/>
    </location>
</feature>
<feature type="chain" id="PRO_5011542122" description="Por secretion system C-terminal sorting domain-containing protein" evidence="1">
    <location>
        <begin position="20"/>
        <end position="188"/>
    </location>
</feature>
<accession>A0A1H6VLV1</accession>
<reference evidence="3" key="1">
    <citation type="submission" date="2016-10" db="EMBL/GenBank/DDBJ databases">
        <authorList>
            <person name="Varghese N."/>
            <person name="Submissions S."/>
        </authorList>
    </citation>
    <scope>NUCLEOTIDE SEQUENCE [LARGE SCALE GENOMIC DNA]</scope>
    <source>
        <strain evidence="3">IBRC-M 10761</strain>
    </source>
</reference>
<evidence type="ECO:0000256" key="1">
    <source>
        <dbReference type="SAM" id="SignalP"/>
    </source>
</evidence>
<evidence type="ECO:0000313" key="2">
    <source>
        <dbReference type="EMBL" id="SEJ02697.1"/>
    </source>
</evidence>
<gene>
    <name evidence="2" type="ORF">SAMN05192553_10214</name>
</gene>
<organism evidence="2 3">
    <name type="scientific">Cyclobacterium xiamenense</name>
    <dbReference type="NCBI Taxonomy" id="1297121"/>
    <lineage>
        <taxon>Bacteria</taxon>
        <taxon>Pseudomonadati</taxon>
        <taxon>Bacteroidota</taxon>
        <taxon>Cytophagia</taxon>
        <taxon>Cytophagales</taxon>
        <taxon>Cyclobacteriaceae</taxon>
        <taxon>Cyclobacterium</taxon>
    </lineage>
</organism>
<protein>
    <recommendedName>
        <fullName evidence="4">Por secretion system C-terminal sorting domain-containing protein</fullName>
    </recommendedName>
</protein>
<proteinExistence type="predicted"/>
<keyword evidence="1" id="KW-0732">Signal</keyword>